<evidence type="ECO:0000313" key="10">
    <source>
        <dbReference type="Proteomes" id="UP000249757"/>
    </source>
</evidence>
<dbReference type="PANTHER" id="PTHR12223">
    <property type="entry name" value="VESICULAR MANNOSE-BINDING LECTIN"/>
    <property type="match status" value="1"/>
</dbReference>
<dbReference type="AlphaFoldDB" id="A0A2W1DMT3"/>
<name>A0A2W1DMT3_9PLEO</name>
<organism evidence="9 10">
    <name type="scientific">Pyrenophora tritici-repentis</name>
    <dbReference type="NCBI Taxonomy" id="45151"/>
    <lineage>
        <taxon>Eukaryota</taxon>
        <taxon>Fungi</taxon>
        <taxon>Dikarya</taxon>
        <taxon>Ascomycota</taxon>
        <taxon>Pezizomycotina</taxon>
        <taxon>Dothideomycetes</taxon>
        <taxon>Pleosporomycetidae</taxon>
        <taxon>Pleosporales</taxon>
        <taxon>Pleosporineae</taxon>
        <taxon>Pleosporaceae</taxon>
        <taxon>Pyrenophora</taxon>
    </lineage>
</organism>
<keyword evidence="5 7" id="KW-0472">Membrane</keyword>
<dbReference type="GO" id="GO:0005793">
    <property type="term" value="C:endoplasmic reticulum-Golgi intermediate compartment"/>
    <property type="evidence" value="ECO:0007669"/>
    <property type="project" value="TreeGrafter"/>
</dbReference>
<sequence>MSKPLRFAAISAIAFSTVHAVPYVIDNLSFGHKETLSPNGRGIPHWNIQGNEDWLPQLFSDRIILTPPYPGNKRGSVWTEDPLHHKGDWVAEVHFRASGQERGGGNLQIWYTKQSQAREPPASLYTTHKFDGLVLLVDQYENHGGSLRGFLNDGTVDIGAHPDPDTLAFGKCDYAYRNRGELTPIKLHHAEGFLEVIIDGETCFKTDKVILPEGYYFGISASSAENPDSFEVHKFTVSTTYDTTREEPKDKGKGDYAKASQQHQQNLAAQQAHEQQQQQQQTQNQNQNQQQYNAHVNDIPKMLEDVVAANIRSQQDQFADLHNRIQIINNRVYEIYETVELIHKTNNDRWNDLMTRIVPIDDRGAATIRNVERVERQTAQILKDLESKDFKDMMKEIHRALAFSHNTIVEGMPGIMGAVVKTHGPNMTTFIFIAVAVQIMVTGAYLVYKKRRGGAPKKYL</sequence>
<dbReference type="SUPFAM" id="SSF49899">
    <property type="entry name" value="Concanavalin A-like lectins/glucanases"/>
    <property type="match status" value="1"/>
</dbReference>
<evidence type="ECO:0000256" key="4">
    <source>
        <dbReference type="ARBA" id="ARBA00022989"/>
    </source>
</evidence>
<keyword evidence="2 7" id="KW-0812">Transmembrane</keyword>
<keyword evidence="10" id="KW-1185">Reference proteome</keyword>
<feature type="chain" id="PRO_5041069617" evidence="8">
    <location>
        <begin position="21"/>
        <end position="460"/>
    </location>
</feature>
<comment type="subcellular location">
    <subcellularLocation>
        <location evidence="1">Membrane</location>
        <topology evidence="1">Single-pass type I membrane protein</topology>
    </subcellularLocation>
</comment>
<dbReference type="GO" id="GO:0000139">
    <property type="term" value="C:Golgi membrane"/>
    <property type="evidence" value="ECO:0007669"/>
    <property type="project" value="TreeGrafter"/>
</dbReference>
<feature type="compositionally biased region" description="Low complexity" evidence="6">
    <location>
        <begin position="259"/>
        <end position="290"/>
    </location>
</feature>
<dbReference type="InterPro" id="IPR013320">
    <property type="entry name" value="ConA-like_dom_sf"/>
</dbReference>
<feature type="transmembrane region" description="Helical" evidence="7">
    <location>
        <begin position="430"/>
        <end position="448"/>
    </location>
</feature>
<dbReference type="PANTHER" id="PTHR12223:SF28">
    <property type="entry name" value="LECTIN, MANNOSE BINDING 1 LIKE"/>
    <property type="match status" value="1"/>
</dbReference>
<dbReference type="InterPro" id="IPR051136">
    <property type="entry name" value="Intracellular_Lectin-GPT"/>
</dbReference>
<evidence type="ECO:0000256" key="1">
    <source>
        <dbReference type="ARBA" id="ARBA00004479"/>
    </source>
</evidence>
<evidence type="ECO:0000256" key="6">
    <source>
        <dbReference type="SAM" id="MobiDB-lite"/>
    </source>
</evidence>
<reference evidence="10" key="1">
    <citation type="journal article" date="2022" name="Microb. Genom.">
        <title>A global pangenome for the wheat fungal pathogen Pyrenophora tritici-repentis and prediction of effector protein structural homology.</title>
        <authorList>
            <person name="Moolhuijzen P.M."/>
            <person name="See P.T."/>
            <person name="Shi G."/>
            <person name="Powell H.R."/>
            <person name="Cockram J."/>
            <person name="Jorgensen L.N."/>
            <person name="Benslimane H."/>
            <person name="Strelkov S.E."/>
            <person name="Turner J."/>
            <person name="Liu Z."/>
            <person name="Moffat C.S."/>
        </authorList>
    </citation>
    <scope>NUCLEOTIDE SEQUENCE [LARGE SCALE GENOMIC DNA]</scope>
</reference>
<dbReference type="Gene3D" id="2.60.120.200">
    <property type="match status" value="1"/>
</dbReference>
<dbReference type="Pfam" id="PF03388">
    <property type="entry name" value="Lectin_leg-like"/>
    <property type="match status" value="1"/>
</dbReference>
<dbReference type="GO" id="GO:0006888">
    <property type="term" value="P:endoplasmic reticulum to Golgi vesicle-mediated transport"/>
    <property type="evidence" value="ECO:0007669"/>
    <property type="project" value="TreeGrafter"/>
</dbReference>
<comment type="caution">
    <text evidence="9">The sequence shown here is derived from an EMBL/GenBank/DDBJ whole genome shotgun (WGS) entry which is preliminary data.</text>
</comment>
<feature type="signal peptide" evidence="8">
    <location>
        <begin position="1"/>
        <end position="20"/>
    </location>
</feature>
<dbReference type="GO" id="GO:0005537">
    <property type="term" value="F:D-mannose binding"/>
    <property type="evidence" value="ECO:0007669"/>
    <property type="project" value="TreeGrafter"/>
</dbReference>
<evidence type="ECO:0000256" key="5">
    <source>
        <dbReference type="ARBA" id="ARBA00023136"/>
    </source>
</evidence>
<dbReference type="CDD" id="cd06903">
    <property type="entry name" value="lectin_EMP46_EMP47"/>
    <property type="match status" value="1"/>
</dbReference>
<protein>
    <submittedName>
        <fullName evidence="9">Lectin family integral membrane protein</fullName>
    </submittedName>
</protein>
<evidence type="ECO:0000256" key="7">
    <source>
        <dbReference type="SAM" id="Phobius"/>
    </source>
</evidence>
<proteinExistence type="predicted"/>
<dbReference type="Proteomes" id="UP000249757">
    <property type="component" value="Unassembled WGS sequence"/>
</dbReference>
<evidence type="ECO:0000313" key="9">
    <source>
        <dbReference type="EMBL" id="KAI1519812.1"/>
    </source>
</evidence>
<evidence type="ECO:0000256" key="8">
    <source>
        <dbReference type="SAM" id="SignalP"/>
    </source>
</evidence>
<dbReference type="OMA" id="WSAEFQF"/>
<dbReference type="PROSITE" id="PS51328">
    <property type="entry name" value="L_LECTIN_LIKE"/>
    <property type="match status" value="1"/>
</dbReference>
<dbReference type="InterPro" id="IPR005052">
    <property type="entry name" value="Lectin_leg"/>
</dbReference>
<evidence type="ECO:0000256" key="2">
    <source>
        <dbReference type="ARBA" id="ARBA00022692"/>
    </source>
</evidence>
<dbReference type="GO" id="GO:0030134">
    <property type="term" value="C:COPII-coated ER to Golgi transport vesicle"/>
    <property type="evidence" value="ECO:0007669"/>
    <property type="project" value="TreeGrafter"/>
</dbReference>
<dbReference type="EMBL" id="NRDI02000001">
    <property type="protein sequence ID" value="KAI1519812.1"/>
    <property type="molecule type" value="Genomic_DNA"/>
</dbReference>
<feature type="region of interest" description="Disordered" evidence="6">
    <location>
        <begin position="241"/>
        <end position="290"/>
    </location>
</feature>
<dbReference type="OrthoDB" id="10265193at2759"/>
<keyword evidence="4 7" id="KW-1133">Transmembrane helix</keyword>
<evidence type="ECO:0000256" key="3">
    <source>
        <dbReference type="ARBA" id="ARBA00022729"/>
    </source>
</evidence>
<dbReference type="GO" id="GO:0005789">
    <property type="term" value="C:endoplasmic reticulum membrane"/>
    <property type="evidence" value="ECO:0007669"/>
    <property type="project" value="TreeGrafter"/>
</dbReference>
<dbReference type="InterPro" id="IPR035661">
    <property type="entry name" value="EMP46/EMP47_N"/>
</dbReference>
<accession>A0A2W1DMT3</accession>
<keyword evidence="3 8" id="KW-0732">Signal</keyword>
<feature type="compositionally biased region" description="Basic and acidic residues" evidence="6">
    <location>
        <begin position="243"/>
        <end position="256"/>
    </location>
</feature>
<gene>
    <name evidence="9" type="ORF">Ptr86124_000180</name>
</gene>